<keyword evidence="3" id="KW-1185">Reference proteome</keyword>
<feature type="compositionally biased region" description="Polar residues" evidence="1">
    <location>
        <begin position="28"/>
        <end position="37"/>
    </location>
</feature>
<evidence type="ECO:0000256" key="1">
    <source>
        <dbReference type="SAM" id="MobiDB-lite"/>
    </source>
</evidence>
<dbReference type="GeneID" id="71992851"/>
<feature type="region of interest" description="Disordered" evidence="1">
    <location>
        <begin position="149"/>
        <end position="174"/>
    </location>
</feature>
<proteinExistence type="predicted"/>
<dbReference type="EMBL" id="CP090173">
    <property type="protein sequence ID" value="UJO23889.1"/>
    <property type="molecule type" value="Genomic_DNA"/>
</dbReference>
<reference evidence="2" key="1">
    <citation type="submission" date="2021-12" db="EMBL/GenBank/DDBJ databases">
        <authorList>
            <person name="Zaccaron A."/>
            <person name="Stergiopoulos I."/>
        </authorList>
    </citation>
    <scope>NUCLEOTIDE SEQUENCE</scope>
    <source>
        <strain evidence="2">Race5_Kim</strain>
    </source>
</reference>
<feature type="compositionally biased region" description="Acidic residues" evidence="1">
    <location>
        <begin position="149"/>
        <end position="158"/>
    </location>
</feature>
<accession>A0A9Q8UVD8</accession>
<feature type="region of interest" description="Disordered" evidence="1">
    <location>
        <begin position="231"/>
        <end position="292"/>
    </location>
</feature>
<feature type="compositionally biased region" description="Basic and acidic residues" evidence="1">
    <location>
        <begin position="39"/>
        <end position="53"/>
    </location>
</feature>
<gene>
    <name evidence="2" type="ORF">CLAFUR5_12973</name>
</gene>
<protein>
    <submittedName>
        <fullName evidence="2">Uncharacterized protein</fullName>
    </submittedName>
</protein>
<evidence type="ECO:0000313" key="2">
    <source>
        <dbReference type="EMBL" id="UJO23889.1"/>
    </source>
</evidence>
<dbReference type="Proteomes" id="UP000756132">
    <property type="component" value="Chromosome 11"/>
</dbReference>
<dbReference type="AlphaFoldDB" id="A0A9Q8UVD8"/>
<name>A0A9Q8UVD8_PASFU</name>
<dbReference type="RefSeq" id="XP_047768255.1">
    <property type="nucleotide sequence ID" value="XM_047912121.1"/>
</dbReference>
<feature type="compositionally biased region" description="Basic and acidic residues" evidence="1">
    <location>
        <begin position="61"/>
        <end position="72"/>
    </location>
</feature>
<dbReference type="KEGG" id="ffu:CLAFUR5_12973"/>
<reference evidence="2" key="2">
    <citation type="journal article" date="2022" name="Microb. Genom.">
        <title>A chromosome-scale genome assembly of the tomato pathogen Cladosporium fulvum reveals a compartmentalized genome architecture and the presence of a dispensable chromosome.</title>
        <authorList>
            <person name="Zaccaron A.Z."/>
            <person name="Chen L.H."/>
            <person name="Samaras A."/>
            <person name="Stergiopoulos I."/>
        </authorList>
    </citation>
    <scope>NUCLEOTIDE SEQUENCE</scope>
    <source>
        <strain evidence="2">Race5_Kim</strain>
    </source>
</reference>
<sequence>MSRFNDNLGRKRRRCDNLDIDGTAALGGTQQVPQGSKPQKLDSADDPVPDRSDLPANSIARQKDPFGQEEYNRKLNAGELRYPIKGVPPSEWKVIEPEWVRNAMFSSLAAEVWRSNGEYYRRQAMGLPGFPQGDETDSDDEIVVQGNGEETEVDDDAATSEPSTDSDGSVSIDPEDFDIANVLLSIRHEPDGVHEPRAVAAQAAAFYQTSKGPSHSVKSNYQPEAGLVFDPSLKRRDSGFPHSENSPTTQASSKQLESPKPVSKPRQRSKKTMSDADNGDTEDLANRYRNGQDWNEEEHDMMILLRYGHLGKPWGWEQVAEVIARTAAIRKVAFEMNFTKDTPLKRARWSQSDQRTLLECREKGWTYRAIAEGDVLTIERTVLECQLQVRLLMHLQYSTRARASQS</sequence>
<feature type="region of interest" description="Disordered" evidence="1">
    <location>
        <begin position="1"/>
        <end position="72"/>
    </location>
</feature>
<feature type="compositionally biased region" description="Polar residues" evidence="1">
    <location>
        <begin position="160"/>
        <end position="169"/>
    </location>
</feature>
<organism evidence="2 3">
    <name type="scientific">Passalora fulva</name>
    <name type="common">Tomato leaf mold</name>
    <name type="synonym">Cladosporium fulvum</name>
    <dbReference type="NCBI Taxonomy" id="5499"/>
    <lineage>
        <taxon>Eukaryota</taxon>
        <taxon>Fungi</taxon>
        <taxon>Dikarya</taxon>
        <taxon>Ascomycota</taxon>
        <taxon>Pezizomycotina</taxon>
        <taxon>Dothideomycetes</taxon>
        <taxon>Dothideomycetidae</taxon>
        <taxon>Mycosphaerellales</taxon>
        <taxon>Mycosphaerellaceae</taxon>
        <taxon>Fulvia</taxon>
    </lineage>
</organism>
<feature type="compositionally biased region" description="Polar residues" evidence="1">
    <location>
        <begin position="243"/>
        <end position="256"/>
    </location>
</feature>
<evidence type="ECO:0000313" key="3">
    <source>
        <dbReference type="Proteomes" id="UP000756132"/>
    </source>
</evidence>